<keyword evidence="1" id="KW-0812">Transmembrane</keyword>
<keyword evidence="3" id="KW-1185">Reference proteome</keyword>
<evidence type="ECO:0000313" key="3">
    <source>
        <dbReference type="Proteomes" id="UP000078454"/>
    </source>
</evidence>
<protein>
    <submittedName>
        <fullName evidence="2">Uncharacterized protein</fullName>
    </submittedName>
</protein>
<organism evidence="2 3">
    <name type="scientific">Paenibacillus oryzisoli</name>
    <dbReference type="NCBI Taxonomy" id="1850517"/>
    <lineage>
        <taxon>Bacteria</taxon>
        <taxon>Bacillati</taxon>
        <taxon>Bacillota</taxon>
        <taxon>Bacilli</taxon>
        <taxon>Bacillales</taxon>
        <taxon>Paenibacillaceae</taxon>
        <taxon>Paenibacillus</taxon>
    </lineage>
</organism>
<comment type="caution">
    <text evidence="2">The sequence shown here is derived from an EMBL/GenBank/DDBJ whole genome shotgun (WGS) entry which is preliminary data.</text>
</comment>
<feature type="transmembrane region" description="Helical" evidence="1">
    <location>
        <begin position="6"/>
        <end position="27"/>
    </location>
</feature>
<sequence>MITFNNYTVLLLLVSGLLVLVFDVKNYTKANMPKEKKGALFAGWFNISLGILSFFGYWVYEKWFWK</sequence>
<dbReference type="OrthoDB" id="2897521at2"/>
<dbReference type="STRING" id="1850517.A8708_23585"/>
<dbReference type="NCBIfam" id="NF042414">
    <property type="entry name" value="CLC_0170_fam"/>
    <property type="match status" value="1"/>
</dbReference>
<dbReference type="RefSeq" id="WP_068669204.1">
    <property type="nucleotide sequence ID" value="NZ_LYPB01000088.1"/>
</dbReference>
<keyword evidence="1" id="KW-0472">Membrane</keyword>
<dbReference type="InterPro" id="IPR049971">
    <property type="entry name" value="CLC_0170-like"/>
</dbReference>
<evidence type="ECO:0000313" key="2">
    <source>
        <dbReference type="EMBL" id="OAS14688.1"/>
    </source>
</evidence>
<dbReference type="Proteomes" id="UP000078454">
    <property type="component" value="Unassembled WGS sequence"/>
</dbReference>
<feature type="transmembrane region" description="Helical" evidence="1">
    <location>
        <begin position="39"/>
        <end position="60"/>
    </location>
</feature>
<name>A0A198A0Z6_9BACL</name>
<keyword evidence="1" id="KW-1133">Transmembrane helix</keyword>
<gene>
    <name evidence="2" type="ORF">A8708_23585</name>
</gene>
<reference evidence="2 3" key="1">
    <citation type="submission" date="2016-05" db="EMBL/GenBank/DDBJ databases">
        <title>Paenibacillus sp. 1ZS3-15 nov., isolated from the rhizosphere soil.</title>
        <authorList>
            <person name="Zhang X.X."/>
            <person name="Zhang J."/>
        </authorList>
    </citation>
    <scope>NUCLEOTIDE SEQUENCE [LARGE SCALE GENOMIC DNA]</scope>
    <source>
        <strain evidence="2 3">1ZS3-15</strain>
    </source>
</reference>
<dbReference type="AlphaFoldDB" id="A0A198A0Z6"/>
<proteinExistence type="predicted"/>
<dbReference type="EMBL" id="LYPB01000088">
    <property type="protein sequence ID" value="OAS14688.1"/>
    <property type="molecule type" value="Genomic_DNA"/>
</dbReference>
<accession>A0A198A0Z6</accession>
<evidence type="ECO:0000256" key="1">
    <source>
        <dbReference type="SAM" id="Phobius"/>
    </source>
</evidence>